<dbReference type="Proteomes" id="UP001549691">
    <property type="component" value="Unassembled WGS sequence"/>
</dbReference>
<dbReference type="RefSeq" id="WP_354600902.1">
    <property type="nucleotide sequence ID" value="NZ_JBEWZI010000008.1"/>
</dbReference>
<accession>A0ABV2TKJ4</accession>
<dbReference type="EMBL" id="JBEWZI010000008">
    <property type="protein sequence ID" value="MET7014441.1"/>
    <property type="molecule type" value="Genomic_DNA"/>
</dbReference>
<comment type="caution">
    <text evidence="1">The sequence shown here is derived from an EMBL/GenBank/DDBJ whole genome shotgun (WGS) entry which is preliminary data.</text>
</comment>
<evidence type="ECO:0000313" key="2">
    <source>
        <dbReference type="Proteomes" id="UP001549691"/>
    </source>
</evidence>
<organism evidence="1 2">
    <name type="scientific">Uliginosibacterium flavum</name>
    <dbReference type="NCBI Taxonomy" id="1396831"/>
    <lineage>
        <taxon>Bacteria</taxon>
        <taxon>Pseudomonadati</taxon>
        <taxon>Pseudomonadota</taxon>
        <taxon>Betaproteobacteria</taxon>
        <taxon>Rhodocyclales</taxon>
        <taxon>Zoogloeaceae</taxon>
        <taxon>Uliginosibacterium</taxon>
    </lineage>
</organism>
<evidence type="ECO:0000313" key="1">
    <source>
        <dbReference type="EMBL" id="MET7014441.1"/>
    </source>
</evidence>
<sequence>MTVLSISTRQCARTYPSRSCGKKDLPDWRKLLPREWTGCVVEPRAFSRFRDYEIFSERLLGHEYEGEDTPCYCEHYFVLTDVRSDDDETYYLAPTYGEHLVAWRLTDGRWLIHRRITHGEECQSHQTFFSFADEMPR</sequence>
<proteinExistence type="predicted"/>
<reference evidence="1 2" key="1">
    <citation type="submission" date="2024-07" db="EMBL/GenBank/DDBJ databases">
        <title>Uliginosibacterium flavum JJ3220;KACC:17644.</title>
        <authorList>
            <person name="Kim M.K."/>
        </authorList>
    </citation>
    <scope>NUCLEOTIDE SEQUENCE [LARGE SCALE GENOMIC DNA]</scope>
    <source>
        <strain evidence="1 2">KACC:17644</strain>
    </source>
</reference>
<protein>
    <recommendedName>
        <fullName evidence="3">DUF4440 domain-containing protein</fullName>
    </recommendedName>
</protein>
<keyword evidence="2" id="KW-1185">Reference proteome</keyword>
<name>A0ABV2TKJ4_9RHOO</name>
<evidence type="ECO:0008006" key="3">
    <source>
        <dbReference type="Google" id="ProtNLM"/>
    </source>
</evidence>
<gene>
    <name evidence="1" type="ORF">ABXR19_09590</name>
</gene>